<feature type="transmembrane region" description="Helical" evidence="1">
    <location>
        <begin position="50"/>
        <end position="71"/>
    </location>
</feature>
<accession>A0A1A9UM71</accession>
<dbReference type="AlphaFoldDB" id="A0A1A9UM71"/>
<protein>
    <submittedName>
        <fullName evidence="2">Uncharacterized protein</fullName>
    </submittedName>
</protein>
<dbReference type="STRING" id="7395.A0A1A9UM71"/>
<keyword evidence="1" id="KW-0812">Transmembrane</keyword>
<sequence>MSIHGSYAPMPRFLFMGMKPFSEEKPLNAPPNNAKITDHISHLLLRARHVVIKWFCIVNILSGWILVYVPVTQDQKIDIPASPTDAVQIFSIGMFATRTQKHSIQIPPVPYCKYPPASVIKNGNAAMYWDGQVITDRAVNANKPDIGVLNWQNKAIEFVDVIILLKQNTQIAYSNKIAKYTERAQDMKSMYNIEKVTIIPIVMSCTGVMPKIAIKGLNYLEIHNILEKVQKAVLLSTVALTRAFWQYQ</sequence>
<keyword evidence="1" id="KW-1133">Transmembrane helix</keyword>
<keyword evidence="3" id="KW-1185">Reference proteome</keyword>
<evidence type="ECO:0000256" key="1">
    <source>
        <dbReference type="SAM" id="Phobius"/>
    </source>
</evidence>
<keyword evidence="1" id="KW-0472">Membrane</keyword>
<reference evidence="2" key="1">
    <citation type="submission" date="2020-05" db="UniProtKB">
        <authorList>
            <consortium name="EnsemblMetazoa"/>
        </authorList>
    </citation>
    <scope>IDENTIFICATION</scope>
    <source>
        <strain evidence="2">TTRI</strain>
    </source>
</reference>
<proteinExistence type="predicted"/>
<evidence type="ECO:0000313" key="3">
    <source>
        <dbReference type="Proteomes" id="UP000078200"/>
    </source>
</evidence>
<name>A0A1A9UM71_GLOAU</name>
<dbReference type="VEuPathDB" id="VectorBase:GAUT009058"/>
<dbReference type="Proteomes" id="UP000078200">
    <property type="component" value="Unassembled WGS sequence"/>
</dbReference>
<evidence type="ECO:0000313" key="2">
    <source>
        <dbReference type="EnsemblMetazoa" id="GAUT009058-PA"/>
    </source>
</evidence>
<organism evidence="2 3">
    <name type="scientific">Glossina austeni</name>
    <name type="common">Savannah tsetse fly</name>
    <dbReference type="NCBI Taxonomy" id="7395"/>
    <lineage>
        <taxon>Eukaryota</taxon>
        <taxon>Metazoa</taxon>
        <taxon>Ecdysozoa</taxon>
        <taxon>Arthropoda</taxon>
        <taxon>Hexapoda</taxon>
        <taxon>Insecta</taxon>
        <taxon>Pterygota</taxon>
        <taxon>Neoptera</taxon>
        <taxon>Endopterygota</taxon>
        <taxon>Diptera</taxon>
        <taxon>Brachycera</taxon>
        <taxon>Muscomorpha</taxon>
        <taxon>Hippoboscoidea</taxon>
        <taxon>Glossinidae</taxon>
        <taxon>Glossina</taxon>
    </lineage>
</organism>
<dbReference type="EnsemblMetazoa" id="GAUT009058-RA">
    <property type="protein sequence ID" value="GAUT009058-PA"/>
    <property type="gene ID" value="GAUT009058"/>
</dbReference>